<reference evidence="2 5" key="1">
    <citation type="journal article" date="2011" name="Nature">
        <title>The Medicago genome provides insight into the evolution of rhizobial symbioses.</title>
        <authorList>
            <person name="Young N.D."/>
            <person name="Debelle F."/>
            <person name="Oldroyd G.E."/>
            <person name="Geurts R."/>
            <person name="Cannon S.B."/>
            <person name="Udvardi M.K."/>
            <person name="Benedito V.A."/>
            <person name="Mayer K.F."/>
            <person name="Gouzy J."/>
            <person name="Schoof H."/>
            <person name="Van de Peer Y."/>
            <person name="Proost S."/>
            <person name="Cook D.R."/>
            <person name="Meyers B.C."/>
            <person name="Spannagl M."/>
            <person name="Cheung F."/>
            <person name="De Mita S."/>
            <person name="Krishnakumar V."/>
            <person name="Gundlach H."/>
            <person name="Zhou S."/>
            <person name="Mudge J."/>
            <person name="Bharti A.K."/>
            <person name="Murray J.D."/>
            <person name="Naoumkina M.A."/>
            <person name="Rosen B."/>
            <person name="Silverstein K.A."/>
            <person name="Tang H."/>
            <person name="Rombauts S."/>
            <person name="Zhao P.X."/>
            <person name="Zhou P."/>
            <person name="Barbe V."/>
            <person name="Bardou P."/>
            <person name="Bechner M."/>
            <person name="Bellec A."/>
            <person name="Berger A."/>
            <person name="Berges H."/>
            <person name="Bidwell S."/>
            <person name="Bisseling T."/>
            <person name="Choisne N."/>
            <person name="Couloux A."/>
            <person name="Denny R."/>
            <person name="Deshpande S."/>
            <person name="Dai X."/>
            <person name="Doyle J.J."/>
            <person name="Dudez A.M."/>
            <person name="Farmer A.D."/>
            <person name="Fouteau S."/>
            <person name="Franken C."/>
            <person name="Gibelin C."/>
            <person name="Gish J."/>
            <person name="Goldstein S."/>
            <person name="Gonzalez A.J."/>
            <person name="Green P.J."/>
            <person name="Hallab A."/>
            <person name="Hartog M."/>
            <person name="Hua A."/>
            <person name="Humphray S.J."/>
            <person name="Jeong D.H."/>
            <person name="Jing Y."/>
            <person name="Jocker A."/>
            <person name="Kenton S.M."/>
            <person name="Kim D.J."/>
            <person name="Klee K."/>
            <person name="Lai H."/>
            <person name="Lang C."/>
            <person name="Lin S."/>
            <person name="Macmil S.L."/>
            <person name="Magdelenat G."/>
            <person name="Matthews L."/>
            <person name="McCorrison J."/>
            <person name="Monaghan E.L."/>
            <person name="Mun J.H."/>
            <person name="Najar F.Z."/>
            <person name="Nicholson C."/>
            <person name="Noirot C."/>
            <person name="O'Bleness M."/>
            <person name="Paule C.R."/>
            <person name="Poulain J."/>
            <person name="Prion F."/>
            <person name="Qin B."/>
            <person name="Qu C."/>
            <person name="Retzel E.F."/>
            <person name="Riddle C."/>
            <person name="Sallet E."/>
            <person name="Samain S."/>
            <person name="Samson N."/>
            <person name="Sanders I."/>
            <person name="Saurat O."/>
            <person name="Scarpelli C."/>
            <person name="Schiex T."/>
            <person name="Segurens B."/>
            <person name="Severin A.J."/>
            <person name="Sherrier D.J."/>
            <person name="Shi R."/>
            <person name="Sims S."/>
            <person name="Singer S.R."/>
            <person name="Sinharoy S."/>
            <person name="Sterck L."/>
            <person name="Viollet A."/>
            <person name="Wang B.B."/>
            <person name="Wang K."/>
            <person name="Wang M."/>
            <person name="Wang X."/>
            <person name="Warfsmann J."/>
            <person name="Weissenbach J."/>
            <person name="White D.D."/>
            <person name="White J.D."/>
            <person name="Wiley G.B."/>
            <person name="Wincker P."/>
            <person name="Xing Y."/>
            <person name="Yang L."/>
            <person name="Yao Z."/>
            <person name="Ying F."/>
            <person name="Zhai J."/>
            <person name="Zhou L."/>
            <person name="Zuber A."/>
            <person name="Denarie J."/>
            <person name="Dixon R.A."/>
            <person name="May G.D."/>
            <person name="Schwartz D.C."/>
            <person name="Rogers J."/>
            <person name="Quetier F."/>
            <person name="Town C.D."/>
            <person name="Roe B.A."/>
        </authorList>
    </citation>
    <scope>NUCLEOTIDE SEQUENCE [LARGE SCALE GENOMIC DNA]</scope>
    <source>
        <strain evidence="2">A17</strain>
        <strain evidence="4 5">cv. Jemalong A17</strain>
    </source>
</reference>
<reference evidence="6" key="4">
    <citation type="journal article" date="2018" name="Nat. Plants">
        <title>Whole-genome landscape of Medicago truncatula symbiotic genes.</title>
        <authorList>
            <person name="Pecrix Y."/>
            <person name="Staton S.E."/>
            <person name="Sallet E."/>
            <person name="Lelandais-Briere C."/>
            <person name="Moreau S."/>
            <person name="Carrere S."/>
            <person name="Blein T."/>
            <person name="Jardinaud M.F."/>
            <person name="Latrasse D."/>
            <person name="Zouine M."/>
            <person name="Zahm M."/>
            <person name="Kreplak J."/>
            <person name="Mayjonade B."/>
            <person name="Satge C."/>
            <person name="Perez M."/>
            <person name="Cauet S."/>
            <person name="Marande W."/>
            <person name="Chantry-Darmon C."/>
            <person name="Lopez-Roques C."/>
            <person name="Bouchez O."/>
            <person name="Berard A."/>
            <person name="Debelle F."/>
            <person name="Munos S."/>
            <person name="Bendahmane A."/>
            <person name="Berges H."/>
            <person name="Niebel A."/>
            <person name="Buitink J."/>
            <person name="Frugier F."/>
            <person name="Benhamed M."/>
            <person name="Crespi M."/>
            <person name="Gouzy J."/>
            <person name="Gamas P."/>
        </authorList>
    </citation>
    <scope>NUCLEOTIDE SEQUENCE [LARGE SCALE GENOMIC DNA]</scope>
    <source>
        <strain evidence="6">cv. Jemalong A17</strain>
    </source>
</reference>
<dbReference type="AlphaFoldDB" id="G7L5L6"/>
<evidence type="ECO:0000313" key="4">
    <source>
        <dbReference type="EnsemblPlants" id="AES79383"/>
    </source>
</evidence>
<name>G7L5L6_MEDTR</name>
<dbReference type="Proteomes" id="UP000265566">
    <property type="component" value="Chromosome 7"/>
</dbReference>
<dbReference type="EnsemblPlants" id="AES79383">
    <property type="protein sequence ID" value="AES79383"/>
    <property type="gene ID" value="MTR_7g065200"/>
</dbReference>
<dbReference type="HOGENOM" id="CLU_173574_0_0_1"/>
<keyword evidence="5" id="KW-1185">Reference proteome</keyword>
<accession>G7L5L6</accession>
<organism evidence="2 5">
    <name type="scientific">Medicago truncatula</name>
    <name type="common">Barrel medic</name>
    <name type="synonym">Medicago tribuloides</name>
    <dbReference type="NCBI Taxonomy" id="3880"/>
    <lineage>
        <taxon>Eukaryota</taxon>
        <taxon>Viridiplantae</taxon>
        <taxon>Streptophyta</taxon>
        <taxon>Embryophyta</taxon>
        <taxon>Tracheophyta</taxon>
        <taxon>Spermatophyta</taxon>
        <taxon>Magnoliopsida</taxon>
        <taxon>eudicotyledons</taxon>
        <taxon>Gunneridae</taxon>
        <taxon>Pentapetalae</taxon>
        <taxon>rosids</taxon>
        <taxon>fabids</taxon>
        <taxon>Fabales</taxon>
        <taxon>Fabaceae</taxon>
        <taxon>Papilionoideae</taxon>
        <taxon>50 kb inversion clade</taxon>
        <taxon>NPAAA clade</taxon>
        <taxon>Hologalegina</taxon>
        <taxon>IRL clade</taxon>
        <taxon>Trifolieae</taxon>
        <taxon>Medicago</taxon>
    </lineage>
</organism>
<dbReference type="EMBL" id="PSQE01000007">
    <property type="protein sequence ID" value="RHN46273.1"/>
    <property type="molecule type" value="Genomic_DNA"/>
</dbReference>
<gene>
    <name evidence="2" type="ordered locus">MTR_7g065200</name>
    <name evidence="3" type="ORF">MtrunA17_Chr7g0240461</name>
</gene>
<dbReference type="PaxDb" id="3880-AES79383"/>
<evidence type="ECO:0000313" key="2">
    <source>
        <dbReference type="EMBL" id="AES79383.1"/>
    </source>
</evidence>
<protein>
    <submittedName>
        <fullName evidence="2 4">Uncharacterized protein</fullName>
    </submittedName>
</protein>
<dbReference type="Proteomes" id="UP000002051">
    <property type="component" value="Unassembled WGS sequence"/>
</dbReference>
<sequence>MHRIESLQETLPFARGKTLVKRSESLGKGTFVREFPRGGSNGKSARRKHFAKGYTPGRKTRGSTPGIWRGFIPVITLGKIPHFLLLCSLLSSDTLSRFTLLTD</sequence>
<evidence type="ECO:0000256" key="1">
    <source>
        <dbReference type="SAM" id="MobiDB-lite"/>
    </source>
</evidence>
<reference evidence="2 5" key="2">
    <citation type="journal article" date="2014" name="BMC Genomics">
        <title>An improved genome release (version Mt4.0) for the model legume Medicago truncatula.</title>
        <authorList>
            <person name="Tang H."/>
            <person name="Krishnakumar V."/>
            <person name="Bidwell S."/>
            <person name="Rosen B."/>
            <person name="Chan A."/>
            <person name="Zhou S."/>
            <person name="Gentzbittel L."/>
            <person name="Childs K.L."/>
            <person name="Yandell M."/>
            <person name="Gundlach H."/>
            <person name="Mayer K.F."/>
            <person name="Schwartz D.C."/>
            <person name="Town C.D."/>
        </authorList>
    </citation>
    <scope>GENOME REANNOTATION</scope>
    <source>
        <strain evidence="4 5">cv. Jemalong A17</strain>
    </source>
</reference>
<feature type="region of interest" description="Disordered" evidence="1">
    <location>
        <begin position="31"/>
        <end position="64"/>
    </location>
</feature>
<proteinExistence type="predicted"/>
<reference evidence="3" key="5">
    <citation type="journal article" date="2018" name="Nat. Plants">
        <title>Whole-genome landscape of Medicago truncatula symbiotic genes.</title>
        <authorList>
            <person name="Pecrix Y."/>
            <person name="Gamas P."/>
            <person name="Carrere S."/>
        </authorList>
    </citation>
    <scope>NUCLEOTIDE SEQUENCE</scope>
    <source>
        <tissue evidence="3">Leaves</tissue>
    </source>
</reference>
<dbReference type="EMBL" id="CM001223">
    <property type="protein sequence ID" value="AES79383.1"/>
    <property type="molecule type" value="Genomic_DNA"/>
</dbReference>
<reference evidence="4" key="3">
    <citation type="submission" date="2015-04" db="UniProtKB">
        <authorList>
            <consortium name="EnsemblPlants"/>
        </authorList>
    </citation>
    <scope>IDENTIFICATION</scope>
    <source>
        <strain evidence="4">cv. Jemalong A17</strain>
    </source>
</reference>
<dbReference type="Gramene" id="rna40742">
    <property type="protein sequence ID" value="RHN46273.1"/>
    <property type="gene ID" value="gene40742"/>
</dbReference>
<evidence type="ECO:0000313" key="6">
    <source>
        <dbReference type="Proteomes" id="UP000265566"/>
    </source>
</evidence>
<evidence type="ECO:0000313" key="3">
    <source>
        <dbReference type="EMBL" id="RHN46273.1"/>
    </source>
</evidence>
<evidence type="ECO:0000313" key="5">
    <source>
        <dbReference type="Proteomes" id="UP000002051"/>
    </source>
</evidence>